<sequence>MKYSLGNKIRELRLHKQLTQEQLAQLCKVSSAAISKWEHDLSYPDITLLPILARIFHVSTDELLNFESEPSEDEIVEMAKKALEMYQSVPFEEAFAYTKELLYTYPNSELLKLRIASNTMYVMMFGGEKNGAVYQTFAKELCEELINSTSDPIKEGAVIFLVDFYMIEEKYDKAEQLLESFPKHFDPISMLPSIYLMQKDYVKANKLLQEQLYQHYHAICMNIMSLATIARNTHKKEEIKAYLDLLKALQTIFHMEEDISFMPITEGYYEDKQEALYYVKRYVDMLLHWDEMAKRKEALLKQTLWFQEIALDKNSLPTIMGKEQLLQLLDDKDLDYLREEEEFQALYKKIQNS</sequence>
<proteinExistence type="predicted"/>
<dbReference type="RefSeq" id="WP_132225851.1">
    <property type="nucleotide sequence ID" value="NZ_JANKBG010000041.1"/>
</dbReference>
<evidence type="ECO:0000259" key="2">
    <source>
        <dbReference type="PROSITE" id="PS50943"/>
    </source>
</evidence>
<dbReference type="EMBL" id="SMBP01000039">
    <property type="protein sequence ID" value="TCU51873.1"/>
    <property type="molecule type" value="Genomic_DNA"/>
</dbReference>
<dbReference type="SMART" id="SM00530">
    <property type="entry name" value="HTH_XRE"/>
    <property type="match status" value="1"/>
</dbReference>
<evidence type="ECO:0000313" key="4">
    <source>
        <dbReference type="Proteomes" id="UP000295773"/>
    </source>
</evidence>
<dbReference type="Proteomes" id="UP000295773">
    <property type="component" value="Unassembled WGS sequence"/>
</dbReference>
<evidence type="ECO:0000256" key="1">
    <source>
        <dbReference type="ARBA" id="ARBA00023125"/>
    </source>
</evidence>
<dbReference type="InterPro" id="IPR001387">
    <property type="entry name" value="Cro/C1-type_HTH"/>
</dbReference>
<dbReference type="CDD" id="cd00093">
    <property type="entry name" value="HTH_XRE"/>
    <property type="match status" value="1"/>
</dbReference>
<dbReference type="Pfam" id="PF01381">
    <property type="entry name" value="HTH_3"/>
    <property type="match status" value="1"/>
</dbReference>
<keyword evidence="1 3" id="KW-0238">DNA-binding</keyword>
<dbReference type="PANTHER" id="PTHR46558">
    <property type="entry name" value="TRACRIPTIONAL REGULATORY PROTEIN-RELATED-RELATED"/>
    <property type="match status" value="1"/>
</dbReference>
<protein>
    <submittedName>
        <fullName evidence="3">DNA-binding XRE family transcriptional regulator</fullName>
    </submittedName>
</protein>
<dbReference type="PANTHER" id="PTHR46558:SF11">
    <property type="entry name" value="HTH-TYPE TRANSCRIPTIONAL REGULATOR XRE"/>
    <property type="match status" value="1"/>
</dbReference>
<reference evidence="3 4" key="1">
    <citation type="submission" date="2019-03" db="EMBL/GenBank/DDBJ databases">
        <title>Genomic Encyclopedia of Type Strains, Phase IV (KMG-IV): sequencing the most valuable type-strain genomes for metagenomic binning, comparative biology and taxonomic classification.</title>
        <authorList>
            <person name="Goeker M."/>
        </authorList>
    </citation>
    <scope>NUCLEOTIDE SEQUENCE [LARGE SCALE GENOMIC DNA]</scope>
    <source>
        <strain evidence="3 4">DSM 29481</strain>
    </source>
</reference>
<accession>A0A4R3ST47</accession>
<dbReference type="Gene3D" id="1.10.260.40">
    <property type="entry name" value="lambda repressor-like DNA-binding domains"/>
    <property type="match status" value="1"/>
</dbReference>
<name>A0A4R3ST47_9FIRM</name>
<dbReference type="AlphaFoldDB" id="A0A4R3ST47"/>
<comment type="caution">
    <text evidence="3">The sequence shown here is derived from an EMBL/GenBank/DDBJ whole genome shotgun (WGS) entry which is preliminary data.</text>
</comment>
<feature type="domain" description="HTH cro/C1-type" evidence="2">
    <location>
        <begin position="9"/>
        <end position="63"/>
    </location>
</feature>
<keyword evidence="4" id="KW-1185">Reference proteome</keyword>
<dbReference type="PROSITE" id="PS50943">
    <property type="entry name" value="HTH_CROC1"/>
    <property type="match status" value="1"/>
</dbReference>
<evidence type="ECO:0000313" key="3">
    <source>
        <dbReference type="EMBL" id="TCU51873.1"/>
    </source>
</evidence>
<organism evidence="3 4">
    <name type="scientific">Longicatena caecimuris</name>
    <dbReference type="NCBI Taxonomy" id="1796635"/>
    <lineage>
        <taxon>Bacteria</taxon>
        <taxon>Bacillati</taxon>
        <taxon>Bacillota</taxon>
        <taxon>Erysipelotrichia</taxon>
        <taxon>Erysipelotrichales</taxon>
        <taxon>Erysipelotrichaceae</taxon>
        <taxon>Longicatena</taxon>
    </lineage>
</organism>
<dbReference type="InterPro" id="IPR010982">
    <property type="entry name" value="Lambda_DNA-bd_dom_sf"/>
</dbReference>
<dbReference type="SUPFAM" id="SSF47413">
    <property type="entry name" value="lambda repressor-like DNA-binding domains"/>
    <property type="match status" value="1"/>
</dbReference>
<dbReference type="GO" id="GO:0003677">
    <property type="term" value="F:DNA binding"/>
    <property type="evidence" value="ECO:0007669"/>
    <property type="project" value="UniProtKB-KW"/>
</dbReference>
<gene>
    <name evidence="3" type="ORF">EDD61_1395</name>
</gene>